<sequence length="362" mass="40584">MNPLRYLAPPTPYKELSTTNKKGLKERLSYAEALEHHPGLQLSAEKAELLHTYQQACETLLEEPGNLNAAMRMMQYEQSLEPTGGSLSSPAAPVNLSFDLATKVKLGEELDNLYSVWAVTRYRKYLPTGIQEEAAKHPSSTAADPWHTAFWTPFHGRLEAEAAAFKGVLAGENQHNECPTSILLMLLCDRHTVDWDETRALIRYAAEGAEGVIQGLPESDFGELLHTKDVAGLATRLARDESGWSCSTEYVLGVSTLLMGFFANTLADTLFETEEELMDPTKWEPKKVLRERLALAEGHEQAFRDLLQEMYVQMLVGSDDEDEAGFPGYDDFDDLDDDEWEEFEGDVEEGEEEDDGDESDEY</sequence>
<evidence type="ECO:0000313" key="3">
    <source>
        <dbReference type="Proteomes" id="UP000184546"/>
    </source>
</evidence>
<dbReference type="AlphaFoldDB" id="A0A1L9X9A5"/>
<reference evidence="3" key="1">
    <citation type="journal article" date="2017" name="Genome Biol.">
        <title>Comparative genomics reveals high biological diversity and specific adaptations in the industrially and medically important fungal genus Aspergillus.</title>
        <authorList>
            <person name="de Vries R.P."/>
            <person name="Riley R."/>
            <person name="Wiebenga A."/>
            <person name="Aguilar-Osorio G."/>
            <person name="Amillis S."/>
            <person name="Uchima C.A."/>
            <person name="Anderluh G."/>
            <person name="Asadollahi M."/>
            <person name="Askin M."/>
            <person name="Barry K."/>
            <person name="Battaglia E."/>
            <person name="Bayram O."/>
            <person name="Benocci T."/>
            <person name="Braus-Stromeyer S.A."/>
            <person name="Caldana C."/>
            <person name="Canovas D."/>
            <person name="Cerqueira G.C."/>
            <person name="Chen F."/>
            <person name="Chen W."/>
            <person name="Choi C."/>
            <person name="Clum A."/>
            <person name="Dos Santos R.A."/>
            <person name="Damasio A.R."/>
            <person name="Diallinas G."/>
            <person name="Emri T."/>
            <person name="Fekete E."/>
            <person name="Flipphi M."/>
            <person name="Freyberg S."/>
            <person name="Gallo A."/>
            <person name="Gournas C."/>
            <person name="Habgood R."/>
            <person name="Hainaut M."/>
            <person name="Harispe M.L."/>
            <person name="Henrissat B."/>
            <person name="Hilden K.S."/>
            <person name="Hope R."/>
            <person name="Hossain A."/>
            <person name="Karabika E."/>
            <person name="Karaffa L."/>
            <person name="Karanyi Z."/>
            <person name="Krasevec N."/>
            <person name="Kuo A."/>
            <person name="Kusch H."/>
            <person name="LaButti K."/>
            <person name="Lagendijk E.L."/>
            <person name="Lapidus A."/>
            <person name="Levasseur A."/>
            <person name="Lindquist E."/>
            <person name="Lipzen A."/>
            <person name="Logrieco A.F."/>
            <person name="MacCabe A."/>
            <person name="Maekelae M.R."/>
            <person name="Malavazi I."/>
            <person name="Melin P."/>
            <person name="Meyer V."/>
            <person name="Mielnichuk N."/>
            <person name="Miskei M."/>
            <person name="Molnar A.P."/>
            <person name="Mule G."/>
            <person name="Ngan C.Y."/>
            <person name="Orejas M."/>
            <person name="Orosz E."/>
            <person name="Ouedraogo J.P."/>
            <person name="Overkamp K.M."/>
            <person name="Park H.-S."/>
            <person name="Perrone G."/>
            <person name="Piumi F."/>
            <person name="Punt P.J."/>
            <person name="Ram A.F."/>
            <person name="Ramon A."/>
            <person name="Rauscher S."/>
            <person name="Record E."/>
            <person name="Riano-Pachon D.M."/>
            <person name="Robert V."/>
            <person name="Roehrig J."/>
            <person name="Ruller R."/>
            <person name="Salamov A."/>
            <person name="Salih N.S."/>
            <person name="Samson R.A."/>
            <person name="Sandor E."/>
            <person name="Sanguinetti M."/>
            <person name="Schuetze T."/>
            <person name="Sepcic K."/>
            <person name="Shelest E."/>
            <person name="Sherlock G."/>
            <person name="Sophianopoulou V."/>
            <person name="Squina F.M."/>
            <person name="Sun H."/>
            <person name="Susca A."/>
            <person name="Todd R.B."/>
            <person name="Tsang A."/>
            <person name="Unkles S.E."/>
            <person name="van de Wiele N."/>
            <person name="van Rossen-Uffink D."/>
            <person name="Oliveira J.V."/>
            <person name="Vesth T.C."/>
            <person name="Visser J."/>
            <person name="Yu J.-H."/>
            <person name="Zhou M."/>
            <person name="Andersen M.R."/>
            <person name="Archer D.B."/>
            <person name="Baker S.E."/>
            <person name="Benoit I."/>
            <person name="Brakhage A.A."/>
            <person name="Braus G.H."/>
            <person name="Fischer R."/>
            <person name="Frisvad J.C."/>
            <person name="Goldman G.H."/>
            <person name="Houbraken J."/>
            <person name="Oakley B."/>
            <person name="Pocsi I."/>
            <person name="Scazzocchio C."/>
            <person name="Seiboth B."/>
            <person name="vanKuyk P.A."/>
            <person name="Wortman J."/>
            <person name="Dyer P.S."/>
            <person name="Grigoriev I.V."/>
        </authorList>
    </citation>
    <scope>NUCLEOTIDE SEQUENCE [LARGE SCALE GENOMIC DNA]</scope>
    <source>
        <strain evidence="3">ATCC 16872 / CBS 172.66 / WB 5094</strain>
    </source>
</reference>
<accession>A0A1L9X9A5</accession>
<feature type="region of interest" description="Disordered" evidence="1">
    <location>
        <begin position="319"/>
        <end position="362"/>
    </location>
</feature>
<dbReference type="VEuPathDB" id="FungiDB:ASPACDRAFT_109913"/>
<evidence type="ECO:0000313" key="2">
    <source>
        <dbReference type="EMBL" id="OJK04909.1"/>
    </source>
</evidence>
<dbReference type="EMBL" id="KV878970">
    <property type="protein sequence ID" value="OJK04909.1"/>
    <property type="molecule type" value="Genomic_DNA"/>
</dbReference>
<dbReference type="OrthoDB" id="4478691at2759"/>
<feature type="region of interest" description="Disordered" evidence="1">
    <location>
        <begin position="1"/>
        <end position="20"/>
    </location>
</feature>
<evidence type="ECO:0000256" key="1">
    <source>
        <dbReference type="SAM" id="MobiDB-lite"/>
    </source>
</evidence>
<gene>
    <name evidence="2" type="ORF">ASPACDRAFT_109913</name>
</gene>
<dbReference type="OMA" id="PWHKAFW"/>
<organism evidence="2 3">
    <name type="scientific">Aspergillus aculeatus (strain ATCC 16872 / CBS 172.66 / WB 5094)</name>
    <dbReference type="NCBI Taxonomy" id="690307"/>
    <lineage>
        <taxon>Eukaryota</taxon>
        <taxon>Fungi</taxon>
        <taxon>Dikarya</taxon>
        <taxon>Ascomycota</taxon>
        <taxon>Pezizomycotina</taxon>
        <taxon>Eurotiomycetes</taxon>
        <taxon>Eurotiomycetidae</taxon>
        <taxon>Eurotiales</taxon>
        <taxon>Aspergillaceae</taxon>
        <taxon>Aspergillus</taxon>
        <taxon>Aspergillus subgen. Circumdati</taxon>
    </lineage>
</organism>
<dbReference type="RefSeq" id="XP_020061248.1">
    <property type="nucleotide sequence ID" value="XM_020195434.1"/>
</dbReference>
<dbReference type="Proteomes" id="UP000184546">
    <property type="component" value="Unassembled WGS sequence"/>
</dbReference>
<name>A0A1L9X9A5_ASPA1</name>
<protein>
    <submittedName>
        <fullName evidence="2">Uncharacterized protein</fullName>
    </submittedName>
</protein>
<dbReference type="GeneID" id="30969248"/>
<proteinExistence type="predicted"/>
<keyword evidence="3" id="KW-1185">Reference proteome</keyword>